<dbReference type="InterPro" id="IPR011990">
    <property type="entry name" value="TPR-like_helical_dom_sf"/>
</dbReference>
<evidence type="ECO:0000313" key="4">
    <source>
        <dbReference type="Proteomes" id="UP000464751"/>
    </source>
</evidence>
<proteinExistence type="predicted"/>
<keyword evidence="3" id="KW-0614">Plasmid</keyword>
<geneLocation type="plasmid" evidence="4">
    <name>plgm</name>
</geneLocation>
<accession>A0A6P1YV20</accession>
<feature type="chain" id="PRO_5026996430" evidence="2">
    <location>
        <begin position="30"/>
        <end position="216"/>
    </location>
</feature>
<dbReference type="EMBL" id="CP048631">
    <property type="protein sequence ID" value="QIB36516.1"/>
    <property type="molecule type" value="Genomic_DNA"/>
</dbReference>
<keyword evidence="2" id="KW-0732">Signal</keyword>
<dbReference type="AlphaFoldDB" id="A0A6P1YV20"/>
<evidence type="ECO:0000256" key="2">
    <source>
        <dbReference type="SAM" id="SignalP"/>
    </source>
</evidence>
<protein>
    <submittedName>
        <fullName evidence="3">Tetratricopeptide repeat protein</fullName>
    </submittedName>
</protein>
<reference evidence="3 4" key="1">
    <citation type="submission" date="2020-02" db="EMBL/GenBank/DDBJ databases">
        <authorList>
            <person name="Li G."/>
        </authorList>
    </citation>
    <scope>NUCLEOTIDE SEQUENCE [LARGE SCALE GENOMIC DNA]</scope>
    <source>
        <strain evidence="3 4">DSM 102029</strain>
        <plasmid evidence="4">plgm</plasmid>
    </source>
</reference>
<feature type="repeat" description="TPR" evidence="1">
    <location>
        <begin position="102"/>
        <end position="135"/>
    </location>
</feature>
<gene>
    <name evidence="3" type="ORF">G3A50_22115</name>
</gene>
<keyword evidence="4" id="KW-1185">Reference proteome</keyword>
<keyword evidence="1" id="KW-0802">TPR repeat</keyword>
<dbReference type="Pfam" id="PF13429">
    <property type="entry name" value="TPR_15"/>
    <property type="match status" value="1"/>
</dbReference>
<evidence type="ECO:0000256" key="1">
    <source>
        <dbReference type="PROSITE-ProRule" id="PRU00339"/>
    </source>
</evidence>
<dbReference type="KEGG" id="apra:G3A50_22115"/>
<dbReference type="Gene3D" id="1.25.40.10">
    <property type="entry name" value="Tetratricopeptide repeat domain"/>
    <property type="match status" value="2"/>
</dbReference>
<evidence type="ECO:0000313" key="3">
    <source>
        <dbReference type="EMBL" id="QIB36516.1"/>
    </source>
</evidence>
<dbReference type="Proteomes" id="UP000464751">
    <property type="component" value="Plasmid pLGM"/>
</dbReference>
<dbReference type="SUPFAM" id="SSF48452">
    <property type="entry name" value="TPR-like"/>
    <property type="match status" value="1"/>
</dbReference>
<feature type="signal peptide" evidence="2">
    <location>
        <begin position="1"/>
        <end position="29"/>
    </location>
</feature>
<name>A0A6P1YV20_9HYPH</name>
<organism evidence="3 4">
    <name type="scientific">Ancylobacter pratisalsi</name>
    <dbReference type="NCBI Taxonomy" id="1745854"/>
    <lineage>
        <taxon>Bacteria</taxon>
        <taxon>Pseudomonadati</taxon>
        <taxon>Pseudomonadota</taxon>
        <taxon>Alphaproteobacteria</taxon>
        <taxon>Hyphomicrobiales</taxon>
        <taxon>Xanthobacteraceae</taxon>
        <taxon>Ancylobacter</taxon>
    </lineage>
</organism>
<sequence length="216" mass="22318">MQKLLCVGAIGAGLLLAGCSSFTKPAALAAGSPSSSVIAEAQALQAQGQREQATAVLRVAAVKNPNDRELRAAYGKSLLNAGQVGDAERVLAQAHTPDRPDPSVLSAQGVAAAQKGDYATALAFFDRSLNLSQDPRVMSNKAMTLALAGRLPEAEALAQQAAGNPEADARVRQSYALVLAMQGKTHAAAETYARDLSADQAAANVALVQKMRRQGV</sequence>
<dbReference type="InterPro" id="IPR019734">
    <property type="entry name" value="TPR_rpt"/>
</dbReference>
<dbReference type="RefSeq" id="WP_163078277.1">
    <property type="nucleotide sequence ID" value="NZ_CP048631.1"/>
</dbReference>
<dbReference type="PROSITE" id="PS51257">
    <property type="entry name" value="PROKAR_LIPOPROTEIN"/>
    <property type="match status" value="1"/>
</dbReference>
<dbReference type="PROSITE" id="PS50005">
    <property type="entry name" value="TPR"/>
    <property type="match status" value="1"/>
</dbReference>